<dbReference type="Proteomes" id="UP000247702">
    <property type="component" value="Unassembled WGS sequence"/>
</dbReference>
<comment type="caution">
    <text evidence="1">The sequence shown here is derived from an EMBL/GenBank/DDBJ whole genome shotgun (WGS) entry which is preliminary data.</text>
</comment>
<dbReference type="EMBL" id="BEXD01000169">
    <property type="protein sequence ID" value="GBB84917.1"/>
    <property type="molecule type" value="Genomic_DNA"/>
</dbReference>
<evidence type="ECO:0000313" key="2">
    <source>
        <dbReference type="Proteomes" id="UP000247702"/>
    </source>
</evidence>
<keyword evidence="2" id="KW-1185">Reference proteome</keyword>
<accession>A0A2Z6Q4K1</accession>
<reference evidence="1 2" key="1">
    <citation type="submission" date="2017-11" db="EMBL/GenBank/DDBJ databases">
        <title>The genome of Rhizophagus clarus HR1 reveals common genetic basis of auxotrophy among arbuscular mycorrhizal fungi.</title>
        <authorList>
            <person name="Kobayashi Y."/>
        </authorList>
    </citation>
    <scope>NUCLEOTIDE SEQUENCE [LARGE SCALE GENOMIC DNA]</scope>
    <source>
        <strain evidence="1 2">HR1</strain>
    </source>
</reference>
<sequence length="141" mass="16792">MHPDCGKELEYYNLDYTRDIENTDDDNNNDEWIMNHDHNMTHTVPHTNRNVDTLTDCKKWKGKQTLQETNHLAIENNQPSPLNLFNKDFFIPQQLTDILSDPNNWIPMPSRDNDDNSTIQTMIKWIRLFSYSLHIPFTSIW</sequence>
<name>A0A2Z6Q4K1_9GLOM</name>
<evidence type="ECO:0000313" key="1">
    <source>
        <dbReference type="EMBL" id="GBB84917.1"/>
    </source>
</evidence>
<proteinExistence type="predicted"/>
<organism evidence="1 2">
    <name type="scientific">Rhizophagus clarus</name>
    <dbReference type="NCBI Taxonomy" id="94130"/>
    <lineage>
        <taxon>Eukaryota</taxon>
        <taxon>Fungi</taxon>
        <taxon>Fungi incertae sedis</taxon>
        <taxon>Mucoromycota</taxon>
        <taxon>Glomeromycotina</taxon>
        <taxon>Glomeromycetes</taxon>
        <taxon>Glomerales</taxon>
        <taxon>Glomeraceae</taxon>
        <taxon>Rhizophagus</taxon>
    </lineage>
</organism>
<gene>
    <name evidence="1" type="ORF">RclHR1_01150021</name>
</gene>
<dbReference type="AlphaFoldDB" id="A0A2Z6Q4K1"/>
<protein>
    <submittedName>
        <fullName evidence="1">Uncharacterized protein</fullName>
    </submittedName>
</protein>